<dbReference type="Proteomes" id="UP000190061">
    <property type="component" value="Unassembled WGS sequence"/>
</dbReference>
<name>A0A1T4SHC9_9GAMM</name>
<organism evidence="2 3">
    <name type="scientific">Lysobacter spongiicola DSM 21749</name>
    <dbReference type="NCBI Taxonomy" id="1122188"/>
    <lineage>
        <taxon>Bacteria</taxon>
        <taxon>Pseudomonadati</taxon>
        <taxon>Pseudomonadota</taxon>
        <taxon>Gammaproteobacteria</taxon>
        <taxon>Lysobacterales</taxon>
        <taxon>Lysobacteraceae</taxon>
        <taxon>Novilysobacter</taxon>
    </lineage>
</organism>
<reference evidence="2 3" key="1">
    <citation type="submission" date="2017-02" db="EMBL/GenBank/DDBJ databases">
        <authorList>
            <person name="Peterson S.W."/>
        </authorList>
    </citation>
    <scope>NUCLEOTIDE SEQUENCE [LARGE SCALE GENOMIC DNA]</scope>
    <source>
        <strain evidence="2 3">DSM 21749</strain>
    </source>
</reference>
<keyword evidence="1" id="KW-0175">Coiled coil</keyword>
<protein>
    <submittedName>
        <fullName evidence="2">Uncharacterized protein</fullName>
    </submittedName>
</protein>
<feature type="coiled-coil region" evidence="1">
    <location>
        <begin position="106"/>
        <end position="174"/>
    </location>
</feature>
<accession>A0A1T4SHC9</accession>
<sequence length="386" mass="43484">MYRERLQQLDVDPRLAVHQVELFDEIRRTRALPEGCGLSEKEVEVLRQYESGLPALEAGPSERVAKTKGAEQSVKELSASLARVNEAVTRRDLRIKELEWQVAARQQDLEREAAARQQDLAAAREEVEVAKTGLAELAAIREQLRNTQARLADLETVREELSDARAGLEDQKIECATQAIKVERAEAAAANATRESIRKTLEITRLTRLLVSRERQLQERGSEADDLKRTLKGVRRKLDASAAEIARLRVELDLSAKQHRARVEELDGQLARVRMSLGWRLGAPVRWAKRRVAAARGVGLYGEVRLTRESGLFDPTWYLDTYPDVAESGIDPVEHYLLHGAAEGRDPGPGFCTRRYLEKYPDVGKSGMNPLLHFIRHGRSEGRLPL</sequence>
<gene>
    <name evidence="2" type="ORF">SAMN02745674_02860</name>
</gene>
<evidence type="ECO:0000313" key="2">
    <source>
        <dbReference type="EMBL" id="SKA27599.1"/>
    </source>
</evidence>
<keyword evidence="3" id="KW-1185">Reference proteome</keyword>
<evidence type="ECO:0000256" key="1">
    <source>
        <dbReference type="SAM" id="Coils"/>
    </source>
</evidence>
<dbReference type="STRING" id="1122188.SAMN02745674_02860"/>
<evidence type="ECO:0000313" key="3">
    <source>
        <dbReference type="Proteomes" id="UP000190061"/>
    </source>
</evidence>
<proteinExistence type="predicted"/>
<dbReference type="EMBL" id="FUXP01000019">
    <property type="protein sequence ID" value="SKA27599.1"/>
    <property type="molecule type" value="Genomic_DNA"/>
</dbReference>
<dbReference type="AlphaFoldDB" id="A0A1T4SHC9"/>
<feature type="coiled-coil region" evidence="1">
    <location>
        <begin position="224"/>
        <end position="251"/>
    </location>
</feature>